<comment type="caution">
    <text evidence="2">The sequence shown here is derived from an EMBL/GenBank/DDBJ whole genome shotgun (WGS) entry which is preliminary data.</text>
</comment>
<name>A0AA39KAB0_9AGAR</name>
<dbReference type="AlphaFoldDB" id="A0AA39KAB0"/>
<keyword evidence="3" id="KW-1185">Reference proteome</keyword>
<accession>A0AA39KAB0</accession>
<gene>
    <name evidence="2" type="ORF">IW261DRAFT_1580080</name>
</gene>
<sequence length="466" mass="50122">MSDSELIPSHRTPMSDICDNLVSAQALTARYFELEVRAATAIDQLVQVLNKAHIYLDAHMGILEDFQLVDSRYGLALHTLVCLLVGRIPAGQRPLVWHRWFLTDAEMDRNDYELDESLSLPGEEGYIIHGNHSVLEIDVQPFHRLVLPPPRCPMAAPVPANLPVPPEAPVPPASIPAGPAAKKKPRPTMVKKSGPPKEPALPPISTRKVKDLIHPSLSPPAAPLVSKRKHAQGSAAQPPTGVSGVKKSAKSLKTATQPLLVPDTKPSIPKRGTRSSARKTKAALDNSLTEVDANYPAPAPSPSDVVLSDSGDEDGTTPDIAHVDLELASHENKARPVKRVRLVSPVALSPPVPRAYHPVTGEPLTGLSYISFSAPSEPVQRFPVAVTSSKGKNKGKAHIAALPALAVDAAVSPVAAIVDNTIYVRGFHPDINLQFHEPPSREALERMKMSLLPSAPESLTKYVPRL</sequence>
<organism evidence="2 3">
    <name type="scientific">Armillaria novae-zelandiae</name>
    <dbReference type="NCBI Taxonomy" id="153914"/>
    <lineage>
        <taxon>Eukaryota</taxon>
        <taxon>Fungi</taxon>
        <taxon>Dikarya</taxon>
        <taxon>Basidiomycota</taxon>
        <taxon>Agaricomycotina</taxon>
        <taxon>Agaricomycetes</taxon>
        <taxon>Agaricomycetidae</taxon>
        <taxon>Agaricales</taxon>
        <taxon>Marasmiineae</taxon>
        <taxon>Physalacriaceae</taxon>
        <taxon>Armillaria</taxon>
    </lineage>
</organism>
<evidence type="ECO:0000256" key="1">
    <source>
        <dbReference type="SAM" id="MobiDB-lite"/>
    </source>
</evidence>
<reference evidence="2" key="1">
    <citation type="submission" date="2023-06" db="EMBL/GenBank/DDBJ databases">
        <authorList>
            <consortium name="Lawrence Berkeley National Laboratory"/>
            <person name="Ahrendt S."/>
            <person name="Sahu N."/>
            <person name="Indic B."/>
            <person name="Wong-Bajracharya J."/>
            <person name="Merenyi Z."/>
            <person name="Ke H.-M."/>
            <person name="Monk M."/>
            <person name="Kocsube S."/>
            <person name="Drula E."/>
            <person name="Lipzen A."/>
            <person name="Balint B."/>
            <person name="Henrissat B."/>
            <person name="Andreopoulos B."/>
            <person name="Martin F.M."/>
            <person name="Harder C.B."/>
            <person name="Rigling D."/>
            <person name="Ford K.L."/>
            <person name="Foster G.D."/>
            <person name="Pangilinan J."/>
            <person name="Papanicolaou A."/>
            <person name="Barry K."/>
            <person name="LaButti K."/>
            <person name="Viragh M."/>
            <person name="Koriabine M."/>
            <person name="Yan M."/>
            <person name="Riley R."/>
            <person name="Champramary S."/>
            <person name="Plett K.L."/>
            <person name="Tsai I.J."/>
            <person name="Slot J."/>
            <person name="Sipos G."/>
            <person name="Plett J."/>
            <person name="Nagy L.G."/>
            <person name="Grigoriev I.V."/>
        </authorList>
    </citation>
    <scope>NUCLEOTIDE SEQUENCE</scope>
    <source>
        <strain evidence="2">ICMP 16352</strain>
    </source>
</reference>
<feature type="region of interest" description="Disordered" evidence="1">
    <location>
        <begin position="171"/>
        <end position="316"/>
    </location>
</feature>
<dbReference type="Proteomes" id="UP001175227">
    <property type="component" value="Unassembled WGS sequence"/>
</dbReference>
<protein>
    <submittedName>
        <fullName evidence="2">Uncharacterized protein</fullName>
    </submittedName>
</protein>
<dbReference type="EMBL" id="JAUEPR010000417">
    <property type="protein sequence ID" value="KAK0457405.1"/>
    <property type="molecule type" value="Genomic_DNA"/>
</dbReference>
<evidence type="ECO:0000313" key="2">
    <source>
        <dbReference type="EMBL" id="KAK0457405.1"/>
    </source>
</evidence>
<feature type="compositionally biased region" description="Basic residues" evidence="1">
    <location>
        <begin position="271"/>
        <end position="281"/>
    </location>
</feature>
<evidence type="ECO:0000313" key="3">
    <source>
        <dbReference type="Proteomes" id="UP001175227"/>
    </source>
</evidence>
<proteinExistence type="predicted"/>